<evidence type="ECO:0000313" key="2">
    <source>
        <dbReference type="Proteomes" id="UP000273145"/>
    </source>
</evidence>
<dbReference type="KEGG" id="plen:EIM92_00025"/>
<dbReference type="Proteomes" id="UP000273145">
    <property type="component" value="Chromosome"/>
</dbReference>
<reference evidence="1 2" key="1">
    <citation type="submission" date="2018-11" db="EMBL/GenBank/DDBJ databases">
        <title>Genome sequencing of Paenibacillus lentus DSM25539(T).</title>
        <authorList>
            <person name="Kook J.-K."/>
            <person name="Park S.-N."/>
            <person name="Lim Y.K."/>
        </authorList>
    </citation>
    <scope>NUCLEOTIDE SEQUENCE [LARGE SCALE GENOMIC DNA]</scope>
    <source>
        <strain evidence="1 2">DSM 25539</strain>
    </source>
</reference>
<protein>
    <submittedName>
        <fullName evidence="1">Uncharacterized protein</fullName>
    </submittedName>
</protein>
<accession>A0A3Q8S897</accession>
<gene>
    <name evidence="1" type="ORF">EIM92_00025</name>
</gene>
<dbReference type="OrthoDB" id="2611623at2"/>
<dbReference type="EMBL" id="CP034248">
    <property type="protein sequence ID" value="AZK44779.1"/>
    <property type="molecule type" value="Genomic_DNA"/>
</dbReference>
<organism evidence="1 2">
    <name type="scientific">Paenibacillus lentus</name>
    <dbReference type="NCBI Taxonomy" id="1338368"/>
    <lineage>
        <taxon>Bacteria</taxon>
        <taxon>Bacillati</taxon>
        <taxon>Bacillota</taxon>
        <taxon>Bacilli</taxon>
        <taxon>Bacillales</taxon>
        <taxon>Paenibacillaceae</taxon>
        <taxon>Paenibacillus</taxon>
    </lineage>
</organism>
<sequence length="126" mass="14053">MLEDVKKRLESFGYAVTDSDTWVLDFIIQKTESHIKNQCNTPTVPEGLHHIAVDMAVGEFLLGKKSIGQLTGFDLEAAVKSIQEGDTNITFALGEGSKTPEARLDLLINFLLHPETNYAAFRCIKW</sequence>
<proteinExistence type="predicted"/>
<dbReference type="RefSeq" id="WP_125080916.1">
    <property type="nucleotide sequence ID" value="NZ_CP034248.1"/>
</dbReference>
<name>A0A3Q8S897_9BACL</name>
<evidence type="ECO:0000313" key="1">
    <source>
        <dbReference type="EMBL" id="AZK44779.1"/>
    </source>
</evidence>
<keyword evidence="2" id="KW-1185">Reference proteome</keyword>
<dbReference type="AlphaFoldDB" id="A0A3Q8S897"/>